<dbReference type="AlphaFoldDB" id="A0AAD5RQA9"/>
<sequence length="153" mass="16132">MQFATILVAAVSALTASAAPAAVQERGCKVAYPTPGYVYASRYYEPDYVNSAGVVFDIPEGATGACDLRVKFNETYVPGGPSLGGNTQVDFKYLGGAGTTYTFRPGPLDSTIGSFGCADVMDFTLTVSPEQGEGGYVGFYQNERTGLYITHSC</sequence>
<name>A0AAD5RQA9_9PEZI</name>
<evidence type="ECO:0008006" key="4">
    <source>
        <dbReference type="Google" id="ProtNLM"/>
    </source>
</evidence>
<gene>
    <name evidence="2" type="ORF">MKZ38_002185</name>
</gene>
<accession>A0AAD5RQA9</accession>
<dbReference type="Proteomes" id="UP001201980">
    <property type="component" value="Unassembled WGS sequence"/>
</dbReference>
<protein>
    <recommendedName>
        <fullName evidence="4">Ubiquitin 3 binding protein But2 C-terminal domain-containing protein</fullName>
    </recommendedName>
</protein>
<keyword evidence="1" id="KW-0732">Signal</keyword>
<proteinExistence type="predicted"/>
<reference evidence="2" key="1">
    <citation type="submission" date="2022-07" db="EMBL/GenBank/DDBJ databases">
        <title>Draft genome sequence of Zalerion maritima ATCC 34329, a (micro)plastics degrading marine fungus.</title>
        <authorList>
            <person name="Paco A."/>
            <person name="Goncalves M.F.M."/>
            <person name="Rocha-Santos T.A.P."/>
            <person name="Alves A."/>
        </authorList>
    </citation>
    <scope>NUCLEOTIDE SEQUENCE</scope>
    <source>
        <strain evidence="2">ATCC 34329</strain>
    </source>
</reference>
<feature type="chain" id="PRO_5042144010" description="Ubiquitin 3 binding protein But2 C-terminal domain-containing protein" evidence="1">
    <location>
        <begin position="19"/>
        <end position="153"/>
    </location>
</feature>
<evidence type="ECO:0000313" key="2">
    <source>
        <dbReference type="EMBL" id="KAJ2901001.1"/>
    </source>
</evidence>
<comment type="caution">
    <text evidence="2">The sequence shown here is derived from an EMBL/GenBank/DDBJ whole genome shotgun (WGS) entry which is preliminary data.</text>
</comment>
<evidence type="ECO:0000313" key="3">
    <source>
        <dbReference type="Proteomes" id="UP001201980"/>
    </source>
</evidence>
<dbReference type="EMBL" id="JAKWBI020000163">
    <property type="protein sequence ID" value="KAJ2901001.1"/>
    <property type="molecule type" value="Genomic_DNA"/>
</dbReference>
<keyword evidence="3" id="KW-1185">Reference proteome</keyword>
<evidence type="ECO:0000256" key="1">
    <source>
        <dbReference type="SAM" id="SignalP"/>
    </source>
</evidence>
<organism evidence="2 3">
    <name type="scientific">Zalerion maritima</name>
    <dbReference type="NCBI Taxonomy" id="339359"/>
    <lineage>
        <taxon>Eukaryota</taxon>
        <taxon>Fungi</taxon>
        <taxon>Dikarya</taxon>
        <taxon>Ascomycota</taxon>
        <taxon>Pezizomycotina</taxon>
        <taxon>Sordariomycetes</taxon>
        <taxon>Lulworthiomycetidae</taxon>
        <taxon>Lulworthiales</taxon>
        <taxon>Lulworthiaceae</taxon>
        <taxon>Zalerion</taxon>
    </lineage>
</organism>
<feature type="signal peptide" evidence="1">
    <location>
        <begin position="1"/>
        <end position="18"/>
    </location>
</feature>